<evidence type="ECO:0000313" key="4">
    <source>
        <dbReference type="Proteomes" id="UP000307574"/>
    </source>
</evidence>
<gene>
    <name evidence="2" type="ORF">FCV50_05775</name>
    <name evidence="1" type="ORF">FCV52_10395</name>
</gene>
<name>A0A4U1ZJI6_9VIBR</name>
<organism evidence="2 4">
    <name type="scientific">Vibrio kanaloae</name>
    <dbReference type="NCBI Taxonomy" id="170673"/>
    <lineage>
        <taxon>Bacteria</taxon>
        <taxon>Pseudomonadati</taxon>
        <taxon>Pseudomonadota</taxon>
        <taxon>Gammaproteobacteria</taxon>
        <taxon>Vibrionales</taxon>
        <taxon>Vibrionaceae</taxon>
        <taxon>Vibrio</taxon>
    </lineage>
</organism>
<proteinExistence type="predicted"/>
<dbReference type="Proteomes" id="UP000307574">
    <property type="component" value="Unassembled WGS sequence"/>
</dbReference>
<dbReference type="InterPro" id="IPR023214">
    <property type="entry name" value="HAD_sf"/>
</dbReference>
<dbReference type="EMBL" id="SYUW01000026">
    <property type="protein sequence ID" value="TKF25897.1"/>
    <property type="molecule type" value="Genomic_DNA"/>
</dbReference>
<dbReference type="Gene3D" id="3.40.50.1000">
    <property type="entry name" value="HAD superfamily/HAD-like"/>
    <property type="match status" value="1"/>
</dbReference>
<protein>
    <submittedName>
        <fullName evidence="2">Uncharacterized protein</fullName>
    </submittedName>
</protein>
<comment type="caution">
    <text evidence="2">The sequence shown here is derived from an EMBL/GenBank/DDBJ whole genome shotgun (WGS) entry which is preliminary data.</text>
</comment>
<evidence type="ECO:0000313" key="3">
    <source>
        <dbReference type="Proteomes" id="UP000305234"/>
    </source>
</evidence>
<dbReference type="RefSeq" id="WP_136979543.1">
    <property type="nucleotide sequence ID" value="NZ_SYUV01000017.1"/>
</dbReference>
<dbReference type="Proteomes" id="UP000305234">
    <property type="component" value="Unassembled WGS sequence"/>
</dbReference>
<reference evidence="3 4" key="1">
    <citation type="submission" date="2019-04" db="EMBL/GenBank/DDBJ databases">
        <title>A reverse ecology approach based on a biological definition of microbial populations.</title>
        <authorList>
            <person name="Arevalo P."/>
            <person name="Vaninsberghe D."/>
            <person name="Elsherbini J."/>
            <person name="Gore J."/>
            <person name="Polz M."/>
        </authorList>
    </citation>
    <scope>NUCLEOTIDE SEQUENCE [LARGE SCALE GENOMIC DNA]</scope>
    <source>
        <strain evidence="1 3">10N.261.46.E4</strain>
        <strain evidence="2 4">10N.261.46.F4</strain>
    </source>
</reference>
<evidence type="ECO:0000313" key="2">
    <source>
        <dbReference type="EMBL" id="TKF34129.1"/>
    </source>
</evidence>
<dbReference type="Gene3D" id="1.10.150.400">
    <property type="match status" value="1"/>
</dbReference>
<sequence>MNLVTLDIWDTVVRRNCHPDDVKNATAQYIVNRLNDNLLDKYSSLETILLLRQNIELELGRKSQAAGFDDEYNVRDVLVALINKISMNKVSEDVAHDALEREIKFELDNTYIDPTISSFISELNYDKCFFISDFYHDTAFIKRLLKHHNVDFVKEGISSCDVGYNKRSGRLFDWFFENNKDLIDSSSNHIHVGDNEWSDYRVPQKKGIDARLYLPEVEHKKRGKIADRYHKASELVQDFSKNRLQQSSFSIGEDHALFYYAYCREIIANANANSLDKVFFMTREGEFFKKVYDEINSALPDLEKGPISQLLCVSRIATFFPSLRSISTEELMRVWNLYSTQSIQTLFKTLGLDIELYTPFENKYSLPKEEEVQYPWLDERVNRLFSDQDFTTMMLFQQSQRRLGLSDYFTSIGLVSGGNYGLVDIGWRGTIQDNIAYIQPDSKFTGYYLGLERYLNEQPKNGLKIAFGPNNNHSENQSDLFNIVAPIEMICNSENGSVVGYDDSIPPQPIRKIDPNENVIFSDFTSDYQRGVLSNIGDISSSLVNLHNIHDTMKAEALKIWRGIIDTPSPLLADAYFSLVHNEEFGLGKAVDKSQRIYVSDVLKALVNKDSRLALKTKLRSLFWPQGYFKRTDISKFEKLFSYYVLKFAIVYNKVRIKLSRAK</sequence>
<dbReference type="EMBL" id="SYUV01000017">
    <property type="protein sequence ID" value="TKF34129.1"/>
    <property type="molecule type" value="Genomic_DNA"/>
</dbReference>
<dbReference type="AlphaFoldDB" id="A0A4U1ZJI6"/>
<evidence type="ECO:0000313" key="1">
    <source>
        <dbReference type="EMBL" id="TKF25897.1"/>
    </source>
</evidence>
<accession>A0A4U1ZJI6</accession>